<gene>
    <name evidence="3" type="ORF">ESP70_000215</name>
</gene>
<evidence type="ECO:0000256" key="2">
    <source>
        <dbReference type="SAM" id="Phobius"/>
    </source>
</evidence>
<feature type="transmembrane region" description="Helical" evidence="2">
    <location>
        <begin position="155"/>
        <end position="178"/>
    </location>
</feature>
<keyword evidence="4" id="KW-1185">Reference proteome</keyword>
<protein>
    <recommendedName>
        <fullName evidence="1">Signal peptidase I</fullName>
        <ecNumber evidence="1">3.4.21.89</ecNumber>
    </recommendedName>
</protein>
<keyword evidence="3" id="KW-0378">Hydrolase</keyword>
<dbReference type="GO" id="GO:0004252">
    <property type="term" value="F:serine-type endopeptidase activity"/>
    <property type="evidence" value="ECO:0007669"/>
    <property type="project" value="UniProtKB-UniRule"/>
</dbReference>
<dbReference type="GO" id="GO:0009003">
    <property type="term" value="F:signal peptidase activity"/>
    <property type="evidence" value="ECO:0007669"/>
    <property type="project" value="UniProtKB-EC"/>
</dbReference>
<dbReference type="InterPro" id="IPR001733">
    <property type="entry name" value="Peptidase_S26B"/>
</dbReference>
<organism evidence="3 4">
    <name type="scientific">Aeromicrobium ginsengisoli</name>
    <dbReference type="NCBI Taxonomy" id="363867"/>
    <lineage>
        <taxon>Bacteria</taxon>
        <taxon>Bacillati</taxon>
        <taxon>Actinomycetota</taxon>
        <taxon>Actinomycetes</taxon>
        <taxon>Propionibacteriales</taxon>
        <taxon>Nocardioidaceae</taxon>
        <taxon>Aeromicrobium</taxon>
    </lineage>
</organism>
<dbReference type="RefSeq" id="WP_149687391.1">
    <property type="nucleotide sequence ID" value="NZ_SDPQ02000001.1"/>
</dbReference>
<proteinExistence type="predicted"/>
<keyword evidence="2" id="KW-0472">Membrane</keyword>
<keyword evidence="2" id="KW-1133">Transmembrane helix</keyword>
<dbReference type="NCBIfam" id="TIGR02228">
    <property type="entry name" value="sigpep_I_arch"/>
    <property type="match status" value="1"/>
</dbReference>
<dbReference type="GO" id="GO:0006465">
    <property type="term" value="P:signal peptide processing"/>
    <property type="evidence" value="ECO:0007669"/>
    <property type="project" value="UniProtKB-UniRule"/>
</dbReference>
<feature type="transmembrane region" description="Helical" evidence="2">
    <location>
        <begin position="198"/>
        <end position="218"/>
    </location>
</feature>
<name>A0A5M4FGX2_9ACTN</name>
<dbReference type="AlphaFoldDB" id="A0A5M4FGX2"/>
<dbReference type="OrthoDB" id="3790724at2"/>
<sequence length="337" mass="35216">MKEPNMRLVYVQNSETRAERRKRRRRALFSLRAVREVVLTVGAILGVLCLVSGVAAIAFDIKPIVFQSGSMAPAVDTGALGISRTVPASDLKVGDVVTVRTGTGVRVTHRIKDISHSGDKATLVLKGDANKVPDDKVYVVKSAPRLLFDVPKAGYVVSFISGPIGIFAGGLMVGVVLLTVFRPGNPRSKSKGGGSRKAFSAAAVMIIGTSVTGVFSGAQTQAYYTDSATATSGTFSGAAAVVITNCTTSGNSLTITWTAPVSPTTWEFRYAYTTPAGGTEVDSFAGSLRTRTSSTNLNNKAGTVTLVGIFPSPTGEKTSFTYAFSGNGANRSCTLVP</sequence>
<dbReference type="Proteomes" id="UP000380867">
    <property type="component" value="Unassembled WGS sequence"/>
</dbReference>
<dbReference type="CDD" id="cd06462">
    <property type="entry name" value="Peptidase_S24_S26"/>
    <property type="match status" value="1"/>
</dbReference>
<evidence type="ECO:0000313" key="4">
    <source>
        <dbReference type="Proteomes" id="UP000380867"/>
    </source>
</evidence>
<evidence type="ECO:0000313" key="3">
    <source>
        <dbReference type="EMBL" id="KAA1399238.1"/>
    </source>
</evidence>
<dbReference type="GO" id="GO:0016020">
    <property type="term" value="C:membrane"/>
    <property type="evidence" value="ECO:0007669"/>
    <property type="project" value="UniProtKB-UniRule"/>
</dbReference>
<dbReference type="EC" id="3.4.21.89" evidence="1"/>
<evidence type="ECO:0000256" key="1">
    <source>
        <dbReference type="NCBIfam" id="TIGR02228"/>
    </source>
</evidence>
<dbReference type="EMBL" id="SDPQ02000001">
    <property type="protein sequence ID" value="KAA1399238.1"/>
    <property type="molecule type" value="Genomic_DNA"/>
</dbReference>
<reference evidence="3" key="1">
    <citation type="submission" date="2019-09" db="EMBL/GenBank/DDBJ databases">
        <authorList>
            <person name="Li J."/>
        </authorList>
    </citation>
    <scope>NUCLEOTIDE SEQUENCE [LARGE SCALE GENOMIC DNA]</scope>
    <source>
        <strain evidence="3">JCM 14732</strain>
    </source>
</reference>
<accession>A0A5M4FGX2</accession>
<comment type="caution">
    <text evidence="3">The sequence shown here is derived from an EMBL/GenBank/DDBJ whole genome shotgun (WGS) entry which is preliminary data.</text>
</comment>
<keyword evidence="2" id="KW-0812">Transmembrane</keyword>
<feature type="transmembrane region" description="Helical" evidence="2">
    <location>
        <begin position="33"/>
        <end position="59"/>
    </location>
</feature>